<dbReference type="RefSeq" id="WP_183184812.1">
    <property type="nucleotide sequence ID" value="NZ_BMNP01000033.1"/>
</dbReference>
<keyword evidence="4" id="KW-1185">Reference proteome</keyword>
<dbReference type="Proteomes" id="UP000559598">
    <property type="component" value="Unassembled WGS sequence"/>
</dbReference>
<sequence length="229" mass="25489">MNTVFLPGWGMKGDVFAPLIKELSPSSYTVVEWERIQSVDCFRKRAEQALTSPSLLIGWSLGALVALEMAHAFPERVTGLVLIGGTSRFVTDDDYPSGWHPRIVERMKKQLQKHPEETLASFGASLWAEGETGDISLFMHRGRVEELAIGLDYLLTADARPLLSELHMPVLLLHGESDTICPPEAARYLAERVPNAKLEILANIGHVPFWTKTSECAYSIRTWGGEIDD</sequence>
<comment type="caution">
    <text evidence="3">The sequence shown here is derived from an EMBL/GenBank/DDBJ whole genome shotgun (WGS) entry which is preliminary data.</text>
</comment>
<evidence type="ECO:0000313" key="4">
    <source>
        <dbReference type="Proteomes" id="UP000559598"/>
    </source>
</evidence>
<reference evidence="3 4" key="1">
    <citation type="submission" date="2020-08" db="EMBL/GenBank/DDBJ databases">
        <title>Genomic Encyclopedia of Type Strains, Phase IV (KMG-IV): sequencing the most valuable type-strain genomes for metagenomic binning, comparative biology and taxonomic classification.</title>
        <authorList>
            <person name="Goeker M."/>
        </authorList>
    </citation>
    <scope>NUCLEOTIDE SEQUENCE [LARGE SCALE GENOMIC DNA]</scope>
    <source>
        <strain evidence="3 4">DSM 17075</strain>
    </source>
</reference>
<dbReference type="PRINTS" id="PR00111">
    <property type="entry name" value="ABHYDROLASE"/>
</dbReference>
<dbReference type="EC" id="3.1.1.85" evidence="3"/>
<name>A0A840DML9_9BACL</name>
<dbReference type="SUPFAM" id="SSF53474">
    <property type="entry name" value="alpha/beta-Hydrolases"/>
    <property type="match status" value="1"/>
</dbReference>
<dbReference type="PANTHER" id="PTHR43798">
    <property type="entry name" value="MONOACYLGLYCEROL LIPASE"/>
    <property type="match status" value="1"/>
</dbReference>
<dbReference type="Gene3D" id="3.40.50.1820">
    <property type="entry name" value="alpha/beta hydrolase"/>
    <property type="match status" value="1"/>
</dbReference>
<protein>
    <submittedName>
        <fullName evidence="3">Pimeloyl-[acyl-carrier protein] methyl ester esterase</fullName>
        <ecNumber evidence="3">3.1.1.85</ecNumber>
    </submittedName>
</protein>
<dbReference type="Pfam" id="PF00561">
    <property type="entry name" value="Abhydrolase_1"/>
    <property type="match status" value="1"/>
</dbReference>
<evidence type="ECO:0000259" key="2">
    <source>
        <dbReference type="Pfam" id="PF00561"/>
    </source>
</evidence>
<dbReference type="InterPro" id="IPR029058">
    <property type="entry name" value="AB_hydrolase_fold"/>
</dbReference>
<evidence type="ECO:0000313" key="3">
    <source>
        <dbReference type="EMBL" id="MBB4074481.1"/>
    </source>
</evidence>
<dbReference type="AlphaFoldDB" id="A0A840DML9"/>
<dbReference type="EMBL" id="JACIDE010000015">
    <property type="protein sequence ID" value="MBB4074481.1"/>
    <property type="molecule type" value="Genomic_DNA"/>
</dbReference>
<dbReference type="PANTHER" id="PTHR43798:SF31">
    <property type="entry name" value="AB HYDROLASE SUPERFAMILY PROTEIN YCLE"/>
    <property type="match status" value="1"/>
</dbReference>
<keyword evidence="1 3" id="KW-0378">Hydrolase</keyword>
<evidence type="ECO:0000256" key="1">
    <source>
        <dbReference type="ARBA" id="ARBA00022801"/>
    </source>
</evidence>
<dbReference type="GO" id="GO:0016020">
    <property type="term" value="C:membrane"/>
    <property type="evidence" value="ECO:0007669"/>
    <property type="project" value="TreeGrafter"/>
</dbReference>
<dbReference type="GO" id="GO:0090499">
    <property type="term" value="F:pimelyl-[acyl-carrier protein] methyl ester esterase activity"/>
    <property type="evidence" value="ECO:0007669"/>
    <property type="project" value="UniProtKB-EC"/>
</dbReference>
<dbReference type="InterPro" id="IPR000073">
    <property type="entry name" value="AB_hydrolase_1"/>
</dbReference>
<dbReference type="InterPro" id="IPR050266">
    <property type="entry name" value="AB_hydrolase_sf"/>
</dbReference>
<feature type="domain" description="AB hydrolase-1" evidence="2">
    <location>
        <begin position="45"/>
        <end position="212"/>
    </location>
</feature>
<accession>A0A840DML9</accession>
<gene>
    <name evidence="3" type="ORF">GGR02_002248</name>
</gene>
<organism evidence="3 4">
    <name type="scientific">Anoxybacteroides voinovskiense</name>
    <dbReference type="NCBI Taxonomy" id="230470"/>
    <lineage>
        <taxon>Bacteria</taxon>
        <taxon>Bacillati</taxon>
        <taxon>Bacillota</taxon>
        <taxon>Bacilli</taxon>
        <taxon>Bacillales</taxon>
        <taxon>Anoxybacillaceae</taxon>
        <taxon>Anoxybacteroides</taxon>
    </lineage>
</organism>
<proteinExistence type="predicted"/>